<comment type="subcellular location">
    <subcellularLocation>
        <location evidence="7">Cytoplasm</location>
    </subcellularLocation>
</comment>
<comment type="similarity">
    <text evidence="7">Belongs to the gamma-glutamyl phosphate reductase family.</text>
</comment>
<evidence type="ECO:0000313" key="9">
    <source>
        <dbReference type="EMBL" id="RUO29477.1"/>
    </source>
</evidence>
<evidence type="ECO:0000256" key="7">
    <source>
        <dbReference type="HAMAP-Rule" id="MF_00412"/>
    </source>
</evidence>
<sequence length="423" mass="45620">MNHSAQTNTELAKTIGERAAKAARAIATLSTDAKNKVLQQMADAIRTHTPAILEANKKDLEAGKAKGLDDAMMDRLALDATRVEDMASAIEEIIALPDPVGESYLLEERPNGMRVDKMRIPLGVICMIYEARPNVTADAGALCFKSGNAVILRCGREAIGTSKVIADAMHEAIAASGLPKDVVTVVPTPDRDLMAELLKQRDTIDLVIPRGGEGLIHYVSDNSKIPVIQHYKGVCHLYVDKDADLEKALQLLLNGKTQRTGVCNALEGLLVHESVANEFLSKAAAALAEKQVKVHACQRSIEHFDGAHPIADDAFGEEYLALEIAVRTVRDYDQAIEHLQTFSSGHTDVICTENEATARRFIADIDSAVTMWNTSSRFSDGGQLGLGAEIGISTSKLHAYGPMGLQSLTTEKFVVTGTGQVRP</sequence>
<dbReference type="PANTHER" id="PTHR11063:SF8">
    <property type="entry name" value="DELTA-1-PYRROLINE-5-CARBOXYLATE SYNTHASE"/>
    <property type="match status" value="1"/>
</dbReference>
<comment type="pathway">
    <text evidence="1 7">Amino-acid biosynthesis; L-proline biosynthesis; L-glutamate 5-semialdehyde from L-glutamate: step 2/2.</text>
</comment>
<comment type="caution">
    <text evidence="9">The sequence shown here is derived from an EMBL/GenBank/DDBJ whole genome shotgun (WGS) entry which is preliminary data.</text>
</comment>
<dbReference type="AlphaFoldDB" id="A0A432WBM6"/>
<evidence type="ECO:0000256" key="6">
    <source>
        <dbReference type="ARBA" id="ARBA00049024"/>
    </source>
</evidence>
<dbReference type="PANTHER" id="PTHR11063">
    <property type="entry name" value="GLUTAMATE SEMIALDEHYDE DEHYDROGENASE"/>
    <property type="match status" value="1"/>
</dbReference>
<dbReference type="EC" id="1.2.1.41" evidence="7"/>
<organism evidence="9 10">
    <name type="scientific">Aliidiomarina sanyensis</name>
    <dbReference type="NCBI Taxonomy" id="1249555"/>
    <lineage>
        <taxon>Bacteria</taxon>
        <taxon>Pseudomonadati</taxon>
        <taxon>Pseudomonadota</taxon>
        <taxon>Gammaproteobacteria</taxon>
        <taxon>Alteromonadales</taxon>
        <taxon>Idiomarinaceae</taxon>
        <taxon>Aliidiomarina</taxon>
    </lineage>
</organism>
<dbReference type="HAMAP" id="MF_00412">
    <property type="entry name" value="ProA"/>
    <property type="match status" value="1"/>
</dbReference>
<evidence type="ECO:0000256" key="2">
    <source>
        <dbReference type="ARBA" id="ARBA00022605"/>
    </source>
</evidence>
<dbReference type="PIRSF" id="PIRSF000151">
    <property type="entry name" value="GPR"/>
    <property type="match status" value="1"/>
</dbReference>
<evidence type="ECO:0000256" key="3">
    <source>
        <dbReference type="ARBA" id="ARBA00022650"/>
    </source>
</evidence>
<dbReference type="CDD" id="cd07079">
    <property type="entry name" value="ALDH_F18-19_ProA-GPR"/>
    <property type="match status" value="1"/>
</dbReference>
<comment type="catalytic activity">
    <reaction evidence="6 7">
        <text>L-glutamate 5-semialdehyde + phosphate + NADP(+) = L-glutamyl 5-phosphate + NADPH + H(+)</text>
        <dbReference type="Rhea" id="RHEA:19541"/>
        <dbReference type="ChEBI" id="CHEBI:15378"/>
        <dbReference type="ChEBI" id="CHEBI:43474"/>
        <dbReference type="ChEBI" id="CHEBI:57783"/>
        <dbReference type="ChEBI" id="CHEBI:58066"/>
        <dbReference type="ChEBI" id="CHEBI:58274"/>
        <dbReference type="ChEBI" id="CHEBI:58349"/>
        <dbReference type="EC" id="1.2.1.41"/>
    </reaction>
</comment>
<dbReference type="InterPro" id="IPR016163">
    <property type="entry name" value="Ald_DH_C"/>
</dbReference>
<proteinExistence type="inferred from homology"/>
<dbReference type="InterPro" id="IPR012134">
    <property type="entry name" value="Glu-5-SA_DH"/>
</dbReference>
<gene>
    <name evidence="7" type="primary">proA</name>
    <name evidence="9" type="ORF">CWE11_10035</name>
</gene>
<feature type="domain" description="Aldehyde dehydrogenase" evidence="8">
    <location>
        <begin position="6"/>
        <end position="292"/>
    </location>
</feature>
<dbReference type="GO" id="GO:0005737">
    <property type="term" value="C:cytoplasm"/>
    <property type="evidence" value="ECO:0007669"/>
    <property type="project" value="UniProtKB-SubCell"/>
</dbReference>
<evidence type="ECO:0000256" key="4">
    <source>
        <dbReference type="ARBA" id="ARBA00022857"/>
    </source>
</evidence>
<dbReference type="NCBIfam" id="TIGR00407">
    <property type="entry name" value="proA"/>
    <property type="match status" value="1"/>
</dbReference>
<dbReference type="InterPro" id="IPR015590">
    <property type="entry name" value="Aldehyde_DH_dom"/>
</dbReference>
<dbReference type="GO" id="GO:0050661">
    <property type="term" value="F:NADP binding"/>
    <property type="evidence" value="ECO:0007669"/>
    <property type="project" value="InterPro"/>
</dbReference>
<dbReference type="Gene3D" id="3.40.605.10">
    <property type="entry name" value="Aldehyde Dehydrogenase, Chain A, domain 1"/>
    <property type="match status" value="1"/>
</dbReference>
<keyword evidence="5 7" id="KW-0560">Oxidoreductase</keyword>
<keyword evidence="3 7" id="KW-0641">Proline biosynthesis</keyword>
<name>A0A432WBM6_9GAMM</name>
<evidence type="ECO:0000313" key="10">
    <source>
        <dbReference type="Proteomes" id="UP000288405"/>
    </source>
</evidence>
<dbReference type="UniPathway" id="UPA00098">
    <property type="reaction ID" value="UER00360"/>
</dbReference>
<keyword evidence="4 7" id="KW-0521">NADP</keyword>
<accession>A0A432WBM6</accession>
<dbReference type="GO" id="GO:0004350">
    <property type="term" value="F:glutamate-5-semialdehyde dehydrogenase activity"/>
    <property type="evidence" value="ECO:0007669"/>
    <property type="project" value="UniProtKB-UniRule"/>
</dbReference>
<dbReference type="SUPFAM" id="SSF53720">
    <property type="entry name" value="ALDH-like"/>
    <property type="match status" value="1"/>
</dbReference>
<reference evidence="9 10" key="1">
    <citation type="journal article" date="2011" name="Front. Microbiol.">
        <title>Genomic signatures of strain selection and enhancement in Bacillus atrophaeus var. globigii, a historical biowarfare simulant.</title>
        <authorList>
            <person name="Gibbons H.S."/>
            <person name="Broomall S.M."/>
            <person name="McNew L.A."/>
            <person name="Daligault H."/>
            <person name="Chapman C."/>
            <person name="Bruce D."/>
            <person name="Karavis M."/>
            <person name="Krepps M."/>
            <person name="McGregor P.A."/>
            <person name="Hong C."/>
            <person name="Park K.H."/>
            <person name="Akmal A."/>
            <person name="Feldman A."/>
            <person name="Lin J.S."/>
            <person name="Chang W.E."/>
            <person name="Higgs B.W."/>
            <person name="Demirev P."/>
            <person name="Lindquist J."/>
            <person name="Liem A."/>
            <person name="Fochler E."/>
            <person name="Read T.D."/>
            <person name="Tapia R."/>
            <person name="Johnson S."/>
            <person name="Bishop-Lilly K.A."/>
            <person name="Detter C."/>
            <person name="Han C."/>
            <person name="Sozhamannan S."/>
            <person name="Rosenzweig C.N."/>
            <person name="Skowronski E.W."/>
        </authorList>
    </citation>
    <scope>NUCLEOTIDE SEQUENCE [LARGE SCALE GENOMIC DNA]</scope>
    <source>
        <strain evidence="9 10">GYP-17</strain>
    </source>
</reference>
<dbReference type="RefSeq" id="WP_126777482.1">
    <property type="nucleotide sequence ID" value="NZ_PIPM01000012.1"/>
</dbReference>
<dbReference type="EMBL" id="PIPM01000012">
    <property type="protein sequence ID" value="RUO29477.1"/>
    <property type="molecule type" value="Genomic_DNA"/>
</dbReference>
<dbReference type="InterPro" id="IPR016162">
    <property type="entry name" value="Ald_DH_N"/>
</dbReference>
<dbReference type="InterPro" id="IPR000965">
    <property type="entry name" value="GPR_dom"/>
</dbReference>
<keyword evidence="7" id="KW-0963">Cytoplasm</keyword>
<dbReference type="OrthoDB" id="9809970at2"/>
<keyword evidence="10" id="KW-1185">Reference proteome</keyword>
<evidence type="ECO:0000256" key="5">
    <source>
        <dbReference type="ARBA" id="ARBA00023002"/>
    </source>
</evidence>
<keyword evidence="2 7" id="KW-0028">Amino-acid biosynthesis</keyword>
<dbReference type="FunFam" id="3.40.309.10:FF:000006">
    <property type="entry name" value="Gamma-glutamyl phosphate reductase"/>
    <property type="match status" value="1"/>
</dbReference>
<dbReference type="GO" id="GO:0055129">
    <property type="term" value="P:L-proline biosynthetic process"/>
    <property type="evidence" value="ECO:0007669"/>
    <property type="project" value="UniProtKB-UniRule"/>
</dbReference>
<dbReference type="Pfam" id="PF00171">
    <property type="entry name" value="Aldedh"/>
    <property type="match status" value="1"/>
</dbReference>
<protein>
    <recommendedName>
        <fullName evidence="7">Gamma-glutamyl phosphate reductase</fullName>
        <shortName evidence="7">GPR</shortName>
        <ecNumber evidence="7">1.2.1.41</ecNumber>
    </recommendedName>
    <alternativeName>
        <fullName evidence="7">Glutamate-5-semialdehyde dehydrogenase</fullName>
    </alternativeName>
    <alternativeName>
        <fullName evidence="7">Glutamyl-gamma-semialdehyde dehydrogenase</fullName>
        <shortName evidence="7">GSA dehydrogenase</shortName>
    </alternativeName>
</protein>
<evidence type="ECO:0000256" key="1">
    <source>
        <dbReference type="ARBA" id="ARBA00004985"/>
    </source>
</evidence>
<comment type="function">
    <text evidence="7">Catalyzes the NADPH-dependent reduction of L-glutamate 5-phosphate into L-glutamate 5-semialdehyde and phosphate. The product spontaneously undergoes cyclization to form 1-pyrroline-5-carboxylate.</text>
</comment>
<dbReference type="Gene3D" id="3.40.309.10">
    <property type="entry name" value="Aldehyde Dehydrogenase, Chain A, domain 2"/>
    <property type="match status" value="1"/>
</dbReference>
<dbReference type="InterPro" id="IPR016161">
    <property type="entry name" value="Ald_DH/histidinol_DH"/>
</dbReference>
<evidence type="ECO:0000259" key="8">
    <source>
        <dbReference type="Pfam" id="PF00171"/>
    </source>
</evidence>
<dbReference type="Proteomes" id="UP000288405">
    <property type="component" value="Unassembled WGS sequence"/>
</dbReference>
<dbReference type="NCBIfam" id="NF001221">
    <property type="entry name" value="PRK00197.1"/>
    <property type="match status" value="1"/>
</dbReference>